<feature type="compositionally biased region" description="Basic and acidic residues" evidence="1">
    <location>
        <begin position="201"/>
        <end position="210"/>
    </location>
</feature>
<dbReference type="PANTHER" id="PTHR23093:SF20">
    <property type="entry name" value="SIMILAR TO CHROMOSOME 3 OPEN READING FRAME 20"/>
    <property type="match status" value="1"/>
</dbReference>
<evidence type="ECO:0000256" key="1">
    <source>
        <dbReference type="SAM" id="MobiDB-lite"/>
    </source>
</evidence>
<organism evidence="3 4">
    <name type="scientific">Pogona vitticeps</name>
    <name type="common">central bearded dragon</name>
    <dbReference type="NCBI Taxonomy" id="103695"/>
    <lineage>
        <taxon>Eukaryota</taxon>
        <taxon>Metazoa</taxon>
        <taxon>Chordata</taxon>
        <taxon>Craniata</taxon>
        <taxon>Vertebrata</taxon>
        <taxon>Euteleostomi</taxon>
        <taxon>Lepidosauria</taxon>
        <taxon>Squamata</taxon>
        <taxon>Bifurcata</taxon>
        <taxon>Unidentata</taxon>
        <taxon>Episquamata</taxon>
        <taxon>Toxicofera</taxon>
        <taxon>Iguania</taxon>
        <taxon>Acrodonta</taxon>
        <taxon>Agamidae</taxon>
        <taxon>Amphibolurinae</taxon>
        <taxon>Pogona</taxon>
    </lineage>
</organism>
<feature type="compositionally biased region" description="Basic and acidic residues" evidence="1">
    <location>
        <begin position="821"/>
        <end position="842"/>
    </location>
</feature>
<dbReference type="GeneID" id="110083911"/>
<dbReference type="InterPro" id="IPR029281">
    <property type="entry name" value="FAM194_C"/>
</dbReference>
<feature type="compositionally biased region" description="Basic residues" evidence="1">
    <location>
        <begin position="843"/>
        <end position="853"/>
    </location>
</feature>
<accession>A0ABM5FJM7</accession>
<evidence type="ECO:0000313" key="3">
    <source>
        <dbReference type="Proteomes" id="UP001652642"/>
    </source>
</evidence>
<dbReference type="Proteomes" id="UP001652642">
    <property type="component" value="Chromosome 2"/>
</dbReference>
<sequence>MSDQKVEPKGDQKAEQKSSPKGDPKDNQKGEQKPEQKADHKTEKRKNLDYEQMKAQAPKILADMVHMLLVWRKMGFNVPRGVKNIFEFTWDELMVLPPRKSFSGIYCPVVKFLSPDEAEISSAATSRTQKVATTVSAAKPNYVSPSFENQQMLLRFQKRSVQLLSELLKMKMKIMIDAVAGPNAEETARRFLEGGRQLSPRTREEAKELMSKGPRRKGRGAAPAVPAIQISSTTQLVQQMSFSCLCFSLAFKDSKASKSSGLFKGKGGSRTFHEKESYDERLDPCPEAREKLREICRHIEEEKTAALAKGHNRPLILRNYITIHRSPSQALKRESFSQAGHELRRFKGKKMFFALPDGTVTMYYPSGSLAVCQFPLCCIGRTITLLFQDAPSHVLLASFTSHGHSCVRYCFRSSCSMALLMNPEGGSVRDKDGYLTHHWSWHSKTQILQSIDFQINEQIKLKVLNQNSMTLIFTALNESIAISLVRPECVHGSKMEKQPSLRNVESEDRDGHWARSLAELRRRFEKRVRQFINGVLLVSGICCIDYPLEFSSVKHVKFVGREAPLHAWDRKPSSSLSEVKAKSSVKPLLTQSITGYLPFKKKRRPDSRARAKSPAGDAVPVPETWAASPTDCPVVLRRILAKEDDGMCCKCVVKVPLITDMEFEKFIAAPRDPQQVIVICVLSTQNHSYSPFFEWSVEKIYVHMQHGRPSPCIQCKHDPFRFLKYDLESPLNQKPPLLVQKHGVVPGMVVMYAGGKLLFGSTVFNGYSYSKRDLLKQINQVRLDCKMGHFLPQSFKFSPTAEPPKAPCKVVESLYDLKMKEPSPEEKPAVEKKKKEVAEKPKRVGSGRKKTKK</sequence>
<feature type="region of interest" description="Disordered" evidence="1">
    <location>
        <begin position="821"/>
        <end position="853"/>
    </location>
</feature>
<evidence type="ECO:0000313" key="4">
    <source>
        <dbReference type="RefSeq" id="XP_072845603.1"/>
    </source>
</evidence>
<proteinExistence type="predicted"/>
<evidence type="ECO:0000259" key="2">
    <source>
        <dbReference type="Pfam" id="PF14977"/>
    </source>
</evidence>
<dbReference type="Pfam" id="PF14977">
    <property type="entry name" value="FAM194"/>
    <property type="match status" value="1"/>
</dbReference>
<name>A0ABM5FJM7_9SAUR</name>
<keyword evidence="3" id="KW-1185">Reference proteome</keyword>
<feature type="region of interest" description="Disordered" evidence="1">
    <location>
        <begin position="194"/>
        <end position="224"/>
    </location>
</feature>
<feature type="region of interest" description="Disordered" evidence="1">
    <location>
        <begin position="601"/>
        <end position="620"/>
    </location>
</feature>
<dbReference type="RefSeq" id="XP_072845603.1">
    <property type="nucleotide sequence ID" value="XM_072989502.1"/>
</dbReference>
<feature type="region of interest" description="Disordered" evidence="1">
    <location>
        <begin position="1"/>
        <end position="51"/>
    </location>
</feature>
<gene>
    <name evidence="4" type="primary">C2H3orf20</name>
</gene>
<dbReference type="PANTHER" id="PTHR23093">
    <property type="entry name" value="SIMILAR TO CHROMOSOME 3 OPEN READING FRAME 20"/>
    <property type="match status" value="1"/>
</dbReference>
<reference evidence="3" key="1">
    <citation type="submission" date="2025-05" db="UniProtKB">
        <authorList>
            <consortium name="RefSeq"/>
        </authorList>
    </citation>
    <scope>NUCLEOTIDE SEQUENCE [LARGE SCALE GENOMIC DNA]</scope>
</reference>
<protein>
    <submittedName>
        <fullName evidence="4">Uncharacterized protein C3orf20 homolog</fullName>
    </submittedName>
</protein>
<reference evidence="4" key="2">
    <citation type="submission" date="2025-08" db="UniProtKB">
        <authorList>
            <consortium name="RefSeq"/>
        </authorList>
    </citation>
    <scope>IDENTIFICATION</scope>
</reference>
<feature type="domain" description="FAM194 C-terminal" evidence="2">
    <location>
        <begin position="347"/>
        <end position="538"/>
    </location>
</feature>